<accession>A0ABN1IQ50</accession>
<dbReference type="Proteomes" id="UP001500339">
    <property type="component" value="Unassembled WGS sequence"/>
</dbReference>
<reference evidence="2 3" key="1">
    <citation type="journal article" date="2019" name="Int. J. Syst. Evol. Microbiol.">
        <title>The Global Catalogue of Microorganisms (GCM) 10K type strain sequencing project: providing services to taxonomists for standard genome sequencing and annotation.</title>
        <authorList>
            <consortium name="The Broad Institute Genomics Platform"/>
            <consortium name="The Broad Institute Genome Sequencing Center for Infectious Disease"/>
            <person name="Wu L."/>
            <person name="Ma J."/>
        </authorList>
    </citation>
    <scope>NUCLEOTIDE SEQUENCE [LARGE SCALE GENOMIC DNA]</scope>
    <source>
        <strain evidence="2 3">JCM 1405</strain>
    </source>
</reference>
<evidence type="ECO:0000313" key="2">
    <source>
        <dbReference type="EMBL" id="GAA0718982.1"/>
    </source>
</evidence>
<comment type="caution">
    <text evidence="2">The sequence shown here is derived from an EMBL/GenBank/DDBJ whole genome shotgun (WGS) entry which is preliminary data.</text>
</comment>
<dbReference type="InterPro" id="IPR012454">
    <property type="entry name" value="DUF1659"/>
</dbReference>
<name>A0ABN1IQ50_9CLOT</name>
<proteinExistence type="predicted"/>
<evidence type="ECO:0000313" key="3">
    <source>
        <dbReference type="Proteomes" id="UP001500339"/>
    </source>
</evidence>
<feature type="domain" description="DUF1659" evidence="1">
    <location>
        <begin position="4"/>
        <end position="72"/>
    </location>
</feature>
<sequence length="73" mass="8184">MAVATSRYDSDLVLVIDLGENDDGKQVFKTKFISKIDSEASDDTLYAVARTIEAVLKYPIDTVRRINKNYLIG</sequence>
<dbReference type="Pfam" id="PF07872">
    <property type="entry name" value="DUF1659"/>
    <property type="match status" value="1"/>
</dbReference>
<evidence type="ECO:0000259" key="1">
    <source>
        <dbReference type="Pfam" id="PF07872"/>
    </source>
</evidence>
<dbReference type="RefSeq" id="WP_343766558.1">
    <property type="nucleotide sequence ID" value="NZ_BAAACF010000001.1"/>
</dbReference>
<organism evidence="2 3">
    <name type="scientific">Clostridium malenominatum</name>
    <dbReference type="NCBI Taxonomy" id="1539"/>
    <lineage>
        <taxon>Bacteria</taxon>
        <taxon>Bacillati</taxon>
        <taxon>Bacillota</taxon>
        <taxon>Clostridia</taxon>
        <taxon>Eubacteriales</taxon>
        <taxon>Clostridiaceae</taxon>
        <taxon>Clostridium</taxon>
    </lineage>
</organism>
<keyword evidence="3" id="KW-1185">Reference proteome</keyword>
<gene>
    <name evidence="2" type="ORF">GCM10008905_06410</name>
</gene>
<dbReference type="EMBL" id="BAAACF010000001">
    <property type="protein sequence ID" value="GAA0718982.1"/>
    <property type="molecule type" value="Genomic_DNA"/>
</dbReference>
<protein>
    <recommendedName>
        <fullName evidence="1">DUF1659 domain-containing protein</fullName>
    </recommendedName>
</protein>